<organism evidence="2 3">
    <name type="scientific">Lithocarpus litseifolius</name>
    <dbReference type="NCBI Taxonomy" id="425828"/>
    <lineage>
        <taxon>Eukaryota</taxon>
        <taxon>Viridiplantae</taxon>
        <taxon>Streptophyta</taxon>
        <taxon>Embryophyta</taxon>
        <taxon>Tracheophyta</taxon>
        <taxon>Spermatophyta</taxon>
        <taxon>Magnoliopsida</taxon>
        <taxon>eudicotyledons</taxon>
        <taxon>Gunneridae</taxon>
        <taxon>Pentapetalae</taxon>
        <taxon>rosids</taxon>
        <taxon>fabids</taxon>
        <taxon>Fagales</taxon>
        <taxon>Fagaceae</taxon>
        <taxon>Lithocarpus</taxon>
    </lineage>
</organism>
<gene>
    <name evidence="2" type="ORF">SO802_012411</name>
</gene>
<dbReference type="EMBL" id="JAZDWU010000004">
    <property type="protein sequence ID" value="KAL0004850.1"/>
    <property type="molecule type" value="Genomic_DNA"/>
</dbReference>
<evidence type="ECO:0000313" key="3">
    <source>
        <dbReference type="Proteomes" id="UP001459277"/>
    </source>
</evidence>
<protein>
    <submittedName>
        <fullName evidence="2">Uncharacterized protein</fullName>
    </submittedName>
</protein>
<comment type="caution">
    <text evidence="2">The sequence shown here is derived from an EMBL/GenBank/DDBJ whole genome shotgun (WGS) entry which is preliminary data.</text>
</comment>
<proteinExistence type="predicted"/>
<feature type="region of interest" description="Disordered" evidence="1">
    <location>
        <begin position="135"/>
        <end position="172"/>
    </location>
</feature>
<sequence length="184" mass="20969">MYRLSCWDLPGELVEDDGYKRTVVHYRAVAQYRFNTKIAPDCTVLQRTEKKGGNPSHPSSHFASLIPFGERIDEGIKSKEIMDIESLSSMVEQQVKRMIGHKTKEADVYLADNASKRPRGVTPTYATPATRLYQQQNQSAQAPNRAFNQRGRPDLPRPPKRENQNTLRYPCPGQISMITYQKGN</sequence>
<feature type="compositionally biased region" description="Basic and acidic residues" evidence="1">
    <location>
        <begin position="151"/>
        <end position="163"/>
    </location>
</feature>
<dbReference type="Proteomes" id="UP001459277">
    <property type="component" value="Unassembled WGS sequence"/>
</dbReference>
<evidence type="ECO:0000256" key="1">
    <source>
        <dbReference type="SAM" id="MobiDB-lite"/>
    </source>
</evidence>
<reference evidence="2 3" key="1">
    <citation type="submission" date="2024-01" db="EMBL/GenBank/DDBJ databases">
        <title>A telomere-to-telomere, gap-free genome of sweet tea (Lithocarpus litseifolius).</title>
        <authorList>
            <person name="Zhou J."/>
        </authorList>
    </citation>
    <scope>NUCLEOTIDE SEQUENCE [LARGE SCALE GENOMIC DNA]</scope>
    <source>
        <strain evidence="2">Zhou-2022a</strain>
        <tissue evidence="2">Leaf</tissue>
    </source>
</reference>
<accession>A0AAW2D689</accession>
<keyword evidence="3" id="KW-1185">Reference proteome</keyword>
<evidence type="ECO:0000313" key="2">
    <source>
        <dbReference type="EMBL" id="KAL0004850.1"/>
    </source>
</evidence>
<name>A0AAW2D689_9ROSI</name>
<dbReference type="AlphaFoldDB" id="A0AAW2D689"/>